<evidence type="ECO:0000313" key="1">
    <source>
        <dbReference type="EMBL" id="KIK21932.1"/>
    </source>
</evidence>
<gene>
    <name evidence="1" type="ORF">PISMIDRAFT_103147</name>
</gene>
<organism evidence="1 2">
    <name type="scientific">Pisolithus microcarpus 441</name>
    <dbReference type="NCBI Taxonomy" id="765257"/>
    <lineage>
        <taxon>Eukaryota</taxon>
        <taxon>Fungi</taxon>
        <taxon>Dikarya</taxon>
        <taxon>Basidiomycota</taxon>
        <taxon>Agaricomycotina</taxon>
        <taxon>Agaricomycetes</taxon>
        <taxon>Agaricomycetidae</taxon>
        <taxon>Boletales</taxon>
        <taxon>Sclerodermatineae</taxon>
        <taxon>Pisolithaceae</taxon>
        <taxon>Pisolithus</taxon>
    </lineage>
</organism>
<dbReference type="HOGENOM" id="CLU_120115_0_0_1"/>
<dbReference type="EMBL" id="KN833745">
    <property type="protein sequence ID" value="KIK21932.1"/>
    <property type="molecule type" value="Genomic_DNA"/>
</dbReference>
<reference evidence="2" key="2">
    <citation type="submission" date="2015-01" db="EMBL/GenBank/DDBJ databases">
        <title>Evolutionary Origins and Diversification of the Mycorrhizal Mutualists.</title>
        <authorList>
            <consortium name="DOE Joint Genome Institute"/>
            <consortium name="Mycorrhizal Genomics Consortium"/>
            <person name="Kohler A."/>
            <person name="Kuo A."/>
            <person name="Nagy L.G."/>
            <person name="Floudas D."/>
            <person name="Copeland A."/>
            <person name="Barry K.W."/>
            <person name="Cichocki N."/>
            <person name="Veneault-Fourrey C."/>
            <person name="LaButti K."/>
            <person name="Lindquist E.A."/>
            <person name="Lipzen A."/>
            <person name="Lundell T."/>
            <person name="Morin E."/>
            <person name="Murat C."/>
            <person name="Riley R."/>
            <person name="Ohm R."/>
            <person name="Sun H."/>
            <person name="Tunlid A."/>
            <person name="Henrissat B."/>
            <person name="Grigoriev I.V."/>
            <person name="Hibbett D.S."/>
            <person name="Martin F."/>
        </authorList>
    </citation>
    <scope>NUCLEOTIDE SEQUENCE [LARGE SCALE GENOMIC DNA]</scope>
    <source>
        <strain evidence="2">441</strain>
    </source>
</reference>
<proteinExistence type="predicted"/>
<protein>
    <submittedName>
        <fullName evidence="1">Uncharacterized protein</fullName>
    </submittedName>
</protein>
<dbReference type="Proteomes" id="UP000054018">
    <property type="component" value="Unassembled WGS sequence"/>
</dbReference>
<evidence type="ECO:0000313" key="2">
    <source>
        <dbReference type="Proteomes" id="UP000054018"/>
    </source>
</evidence>
<name>A0A0C9ZHI6_9AGAM</name>
<sequence>MKTIALANHKSINHVQHELYLGHNSFYTRCSKPSAWNAFCWKKKKEHDDGTLCFLPLIYTSPSCLKTTAQLPGGRSTLSLSMEDKAALIEEYMHHKEHKTFGLHATAKSKVNDITGTLKAVENEVYFIFLFFIFSCTCC</sequence>
<accession>A0A0C9ZHI6</accession>
<dbReference type="AlphaFoldDB" id="A0A0C9ZHI6"/>
<reference evidence="1 2" key="1">
    <citation type="submission" date="2014-04" db="EMBL/GenBank/DDBJ databases">
        <authorList>
            <consortium name="DOE Joint Genome Institute"/>
            <person name="Kuo A."/>
            <person name="Kohler A."/>
            <person name="Costa M.D."/>
            <person name="Nagy L.G."/>
            <person name="Floudas D."/>
            <person name="Copeland A."/>
            <person name="Barry K.W."/>
            <person name="Cichocki N."/>
            <person name="Veneault-Fourrey C."/>
            <person name="LaButti K."/>
            <person name="Lindquist E.A."/>
            <person name="Lipzen A."/>
            <person name="Lundell T."/>
            <person name="Morin E."/>
            <person name="Murat C."/>
            <person name="Sun H."/>
            <person name="Tunlid A."/>
            <person name="Henrissat B."/>
            <person name="Grigoriev I.V."/>
            <person name="Hibbett D.S."/>
            <person name="Martin F."/>
            <person name="Nordberg H.P."/>
            <person name="Cantor M.N."/>
            <person name="Hua S.X."/>
        </authorList>
    </citation>
    <scope>NUCLEOTIDE SEQUENCE [LARGE SCALE GENOMIC DNA]</scope>
    <source>
        <strain evidence="1 2">441</strain>
    </source>
</reference>
<keyword evidence="2" id="KW-1185">Reference proteome</keyword>